<evidence type="ECO:0000256" key="4">
    <source>
        <dbReference type="ARBA" id="ARBA00023163"/>
    </source>
</evidence>
<keyword evidence="4" id="KW-0804">Transcription</keyword>
<evidence type="ECO:0000256" key="1">
    <source>
        <dbReference type="ARBA" id="ARBA00004123"/>
    </source>
</evidence>
<evidence type="ECO:0000256" key="2">
    <source>
        <dbReference type="ARBA" id="ARBA00023015"/>
    </source>
</evidence>
<evidence type="ECO:0000256" key="6">
    <source>
        <dbReference type="SAM" id="MobiDB-lite"/>
    </source>
</evidence>
<dbReference type="GO" id="GO:0000978">
    <property type="term" value="F:RNA polymerase II cis-regulatory region sequence-specific DNA binding"/>
    <property type="evidence" value="ECO:0007669"/>
    <property type="project" value="TreeGrafter"/>
</dbReference>
<keyword evidence="5" id="KW-0539">Nucleus</keyword>
<organism evidence="8 9">
    <name type="scientific">Lactarius akahatsu</name>
    <dbReference type="NCBI Taxonomy" id="416441"/>
    <lineage>
        <taxon>Eukaryota</taxon>
        <taxon>Fungi</taxon>
        <taxon>Dikarya</taxon>
        <taxon>Basidiomycota</taxon>
        <taxon>Agaricomycotina</taxon>
        <taxon>Agaricomycetes</taxon>
        <taxon>Russulales</taxon>
        <taxon>Russulaceae</taxon>
        <taxon>Lactarius</taxon>
    </lineage>
</organism>
<dbReference type="GO" id="GO:0046983">
    <property type="term" value="F:protein dimerization activity"/>
    <property type="evidence" value="ECO:0007669"/>
    <property type="project" value="InterPro"/>
</dbReference>
<dbReference type="GO" id="GO:0000981">
    <property type="term" value="F:DNA-binding transcription factor activity, RNA polymerase II-specific"/>
    <property type="evidence" value="ECO:0007669"/>
    <property type="project" value="TreeGrafter"/>
</dbReference>
<dbReference type="GO" id="GO:0005634">
    <property type="term" value="C:nucleus"/>
    <property type="evidence" value="ECO:0007669"/>
    <property type="project" value="UniProtKB-SubCell"/>
</dbReference>
<dbReference type="PANTHER" id="PTHR15741">
    <property type="entry name" value="BASIC HELIX-LOOP-HELIX ZIP TRANSCRIPTION FACTOR"/>
    <property type="match status" value="1"/>
</dbReference>
<gene>
    <name evidence="8" type="ORF">EDB92DRAFT_1935980</name>
</gene>
<feature type="compositionally biased region" description="Acidic residues" evidence="6">
    <location>
        <begin position="547"/>
        <end position="557"/>
    </location>
</feature>
<dbReference type="Proteomes" id="UP001201163">
    <property type="component" value="Unassembled WGS sequence"/>
</dbReference>
<feature type="compositionally biased region" description="Basic and acidic residues" evidence="6">
    <location>
        <begin position="413"/>
        <end position="423"/>
    </location>
</feature>
<feature type="compositionally biased region" description="Polar residues" evidence="6">
    <location>
        <begin position="295"/>
        <end position="320"/>
    </location>
</feature>
<dbReference type="SMART" id="SM00353">
    <property type="entry name" value="HLH"/>
    <property type="match status" value="1"/>
</dbReference>
<dbReference type="PANTHER" id="PTHR15741:SF38">
    <property type="entry name" value="BHLH DOMAIN-CONTAINING PROTEIN"/>
    <property type="match status" value="1"/>
</dbReference>
<feature type="domain" description="BHLH" evidence="7">
    <location>
        <begin position="407"/>
        <end position="488"/>
    </location>
</feature>
<evidence type="ECO:0000256" key="5">
    <source>
        <dbReference type="ARBA" id="ARBA00023242"/>
    </source>
</evidence>
<proteinExistence type="predicted"/>
<dbReference type="AlphaFoldDB" id="A0AAD4LE56"/>
<sequence length="557" mass="59888">MDHQDVQQQQQKDFFNTLFTSDVGAENVQRGNESHHHPTMYGGALPSPPQPTMPPSNSVIPNVPLDFELVTQLMGIQGHQSGSMNQGQYSPQLVLEQRLKLNQLQQLQLQNQILQQQSIPPSSTLNLARTQTTSPPLPSAISNGQSQLPPDMHLPPHHMSAAHDARSAPANLVFNTTPPIPLPSPGELDLDLSPLSPWMDAYKPDSSQQRRSKRTASPHEEEQAKLARQRPSPSPRVHPAPNSTKRVSRGTKSASSTPLIRSTRGGVRKNGSSGEAPGDTPSPVDLSMPPPVAPASQSEPGSSPPLTNMVVASTSPTSATGRGHNITPVTPASIMNLGGLGINSGLAPPTNAAAKGKSAGRGKDTATSTPSTKKGNGLSLSLKPILPAGNVYASNTLASSSLPSPVLRKSSHKAAEQKRRDSLKTTFDNLRTLLPPIPLPTEEGFPDEPILPGAMPPRGPPRGNAEGPNRGISKLQLLRCGNEYIRLLKEKISRRDNEITLLRYEVQRLRGFISEDVWRDGAEDIDLERDVDQGELGPWRRGSSTYDGDDGDEDMAE</sequence>
<keyword evidence="3" id="KW-0238">DNA-binding</keyword>
<comment type="subcellular location">
    <subcellularLocation>
        <location evidence="1">Nucleus</location>
    </subcellularLocation>
</comment>
<feature type="region of interest" description="Disordered" evidence="6">
    <location>
        <begin position="125"/>
        <end position="327"/>
    </location>
</feature>
<protein>
    <recommendedName>
        <fullName evidence="7">BHLH domain-containing protein</fullName>
    </recommendedName>
</protein>
<keyword evidence="9" id="KW-1185">Reference proteome</keyword>
<dbReference type="Gene3D" id="4.10.280.10">
    <property type="entry name" value="Helix-loop-helix DNA-binding domain"/>
    <property type="match status" value="1"/>
</dbReference>
<feature type="compositionally biased region" description="Polar residues" evidence="6">
    <location>
        <begin position="365"/>
        <end position="374"/>
    </location>
</feature>
<feature type="compositionally biased region" description="Polar residues" evidence="6">
    <location>
        <begin position="125"/>
        <end position="147"/>
    </location>
</feature>
<feature type="compositionally biased region" description="Polar residues" evidence="6">
    <location>
        <begin position="241"/>
        <end position="260"/>
    </location>
</feature>
<accession>A0AAD4LE56</accession>
<feature type="region of interest" description="Disordered" evidence="6">
    <location>
        <begin position="523"/>
        <end position="557"/>
    </location>
</feature>
<dbReference type="InterPro" id="IPR036638">
    <property type="entry name" value="HLH_DNA-bd_sf"/>
</dbReference>
<evidence type="ECO:0000259" key="7">
    <source>
        <dbReference type="PROSITE" id="PS50888"/>
    </source>
</evidence>
<dbReference type="PROSITE" id="PS50888">
    <property type="entry name" value="BHLH"/>
    <property type="match status" value="1"/>
</dbReference>
<evidence type="ECO:0000313" key="9">
    <source>
        <dbReference type="Proteomes" id="UP001201163"/>
    </source>
</evidence>
<reference evidence="8" key="1">
    <citation type="submission" date="2022-01" db="EMBL/GenBank/DDBJ databases">
        <title>Comparative genomics reveals a dynamic genome evolution in the ectomycorrhizal milk-cap (Lactarius) mushrooms.</title>
        <authorList>
            <consortium name="DOE Joint Genome Institute"/>
            <person name="Lebreton A."/>
            <person name="Tang N."/>
            <person name="Kuo A."/>
            <person name="LaButti K."/>
            <person name="Drula E."/>
            <person name="Barry K."/>
            <person name="Clum A."/>
            <person name="Lipzen A."/>
            <person name="Mousain D."/>
            <person name="Ng V."/>
            <person name="Wang R."/>
            <person name="Wang X."/>
            <person name="Dai Y."/>
            <person name="Henrissat B."/>
            <person name="Grigoriev I.V."/>
            <person name="Guerin-Laguette A."/>
            <person name="Yu F."/>
            <person name="Martin F.M."/>
        </authorList>
    </citation>
    <scope>NUCLEOTIDE SEQUENCE</scope>
    <source>
        <strain evidence="8">QP</strain>
    </source>
</reference>
<dbReference type="SUPFAM" id="SSF47459">
    <property type="entry name" value="HLH, helix-loop-helix DNA-binding domain"/>
    <property type="match status" value="1"/>
</dbReference>
<feature type="region of interest" description="Disordered" evidence="6">
    <location>
        <begin position="397"/>
        <end position="471"/>
    </location>
</feature>
<dbReference type="EMBL" id="JAKELL010000045">
    <property type="protein sequence ID" value="KAH8987823.1"/>
    <property type="molecule type" value="Genomic_DNA"/>
</dbReference>
<comment type="caution">
    <text evidence="8">The sequence shown here is derived from an EMBL/GenBank/DDBJ whole genome shotgun (WGS) entry which is preliminary data.</text>
</comment>
<feature type="compositionally biased region" description="Basic and acidic residues" evidence="6">
    <location>
        <begin position="523"/>
        <end position="532"/>
    </location>
</feature>
<evidence type="ECO:0000256" key="3">
    <source>
        <dbReference type="ARBA" id="ARBA00023125"/>
    </source>
</evidence>
<dbReference type="InterPro" id="IPR011598">
    <property type="entry name" value="bHLH_dom"/>
</dbReference>
<evidence type="ECO:0000313" key="8">
    <source>
        <dbReference type="EMBL" id="KAH8987823.1"/>
    </source>
</evidence>
<name>A0AAD4LE56_9AGAM</name>
<keyword evidence="2" id="KW-0805">Transcription regulation</keyword>
<feature type="region of interest" description="Disordered" evidence="6">
    <location>
        <begin position="348"/>
        <end position="379"/>
    </location>
</feature>
<dbReference type="Pfam" id="PF00010">
    <property type="entry name" value="HLH"/>
    <property type="match status" value="1"/>
</dbReference>
<dbReference type="InterPro" id="IPR052207">
    <property type="entry name" value="Max-like/E-box_TFs"/>
</dbReference>